<keyword evidence="1 2" id="KW-0238">DNA-binding</keyword>
<dbReference type="PRINTS" id="PR00455">
    <property type="entry name" value="HTHTETR"/>
</dbReference>
<protein>
    <submittedName>
        <fullName evidence="4">TetR/AcrR family transcriptional regulator</fullName>
    </submittedName>
</protein>
<dbReference type="OrthoDB" id="3210235at2"/>
<dbReference type="EMBL" id="SDMR01000008">
    <property type="protein sequence ID" value="TBT94896.1"/>
    <property type="molecule type" value="Genomic_DNA"/>
</dbReference>
<dbReference type="Gene3D" id="1.10.357.10">
    <property type="entry name" value="Tetracycline Repressor, domain 2"/>
    <property type="match status" value="1"/>
</dbReference>
<accession>A0A4Q9KK95</accession>
<comment type="caution">
    <text evidence="4">The sequence shown here is derived from an EMBL/GenBank/DDBJ whole genome shotgun (WGS) entry which is preliminary data.</text>
</comment>
<dbReference type="PROSITE" id="PS50977">
    <property type="entry name" value="HTH_TETR_2"/>
    <property type="match status" value="1"/>
</dbReference>
<dbReference type="RefSeq" id="WP_131171985.1">
    <property type="nucleotide sequence ID" value="NZ_FXTL01000007.1"/>
</dbReference>
<proteinExistence type="predicted"/>
<dbReference type="SUPFAM" id="SSF46689">
    <property type="entry name" value="Homeodomain-like"/>
    <property type="match status" value="1"/>
</dbReference>
<sequence>MTMQLTRPRGRRPGKDDTRGTIATSALDLFATQGYDKTSLRAIARQADVDPALVHHYYSSKAHLLVTVLLDEELDVPGLVAGLAQAERSVIGSRLSQALFDLWEHPKYRRPITDFLGTDEELPRRTRLLGEFLAREVFARLAAELGHTNHLLRGALASSTVIGLMLARDIVRVGTLPTVSTRHLIEPVGRLLQNLLADEW</sequence>
<dbReference type="InterPro" id="IPR041678">
    <property type="entry name" value="TetR_C_16"/>
</dbReference>
<dbReference type="PANTHER" id="PTHR30055:SF235">
    <property type="entry name" value="TRANSCRIPTIONAL REGULATORY PROTEIN"/>
    <property type="match status" value="1"/>
</dbReference>
<dbReference type="GO" id="GO:0000976">
    <property type="term" value="F:transcription cis-regulatory region binding"/>
    <property type="evidence" value="ECO:0007669"/>
    <property type="project" value="TreeGrafter"/>
</dbReference>
<feature type="domain" description="HTH tetR-type" evidence="3">
    <location>
        <begin position="16"/>
        <end position="76"/>
    </location>
</feature>
<dbReference type="Proteomes" id="UP000291933">
    <property type="component" value="Unassembled WGS sequence"/>
</dbReference>
<reference evidence="4 5" key="1">
    <citation type="submission" date="2019-01" db="EMBL/GenBank/DDBJ databases">
        <title>Lactibacter flavus gen. nov., sp. nov., a novel bacterium of the family Propionibacteriaceae isolated from raw milk and dairy products.</title>
        <authorList>
            <person name="Huptas C."/>
            <person name="Wenning M."/>
            <person name="Breitenwieser F."/>
            <person name="Doll E."/>
            <person name="Von Neubeck M."/>
            <person name="Busse H.-J."/>
            <person name="Scherer S."/>
        </authorList>
    </citation>
    <scope>NUCLEOTIDE SEQUENCE [LARGE SCALE GENOMIC DNA]</scope>
    <source>
        <strain evidence="4 5">DSM 22130</strain>
    </source>
</reference>
<dbReference type="PANTHER" id="PTHR30055">
    <property type="entry name" value="HTH-TYPE TRANSCRIPTIONAL REGULATOR RUTR"/>
    <property type="match status" value="1"/>
</dbReference>
<keyword evidence="5" id="KW-1185">Reference proteome</keyword>
<evidence type="ECO:0000256" key="1">
    <source>
        <dbReference type="ARBA" id="ARBA00023125"/>
    </source>
</evidence>
<dbReference type="AlphaFoldDB" id="A0A4Q9KK95"/>
<dbReference type="InterPro" id="IPR050109">
    <property type="entry name" value="HTH-type_TetR-like_transc_reg"/>
</dbReference>
<dbReference type="GO" id="GO:0003700">
    <property type="term" value="F:DNA-binding transcription factor activity"/>
    <property type="evidence" value="ECO:0007669"/>
    <property type="project" value="TreeGrafter"/>
</dbReference>
<gene>
    <name evidence="4" type="ORF">ET996_07715</name>
</gene>
<dbReference type="InterPro" id="IPR001647">
    <property type="entry name" value="HTH_TetR"/>
</dbReference>
<name>A0A4Q9KK95_PROTD</name>
<evidence type="ECO:0000256" key="2">
    <source>
        <dbReference type="PROSITE-ProRule" id="PRU00335"/>
    </source>
</evidence>
<dbReference type="Gene3D" id="1.10.10.60">
    <property type="entry name" value="Homeodomain-like"/>
    <property type="match status" value="1"/>
</dbReference>
<dbReference type="InterPro" id="IPR009057">
    <property type="entry name" value="Homeodomain-like_sf"/>
</dbReference>
<dbReference type="Pfam" id="PF17920">
    <property type="entry name" value="TetR_C_16"/>
    <property type="match status" value="1"/>
</dbReference>
<feature type="DNA-binding region" description="H-T-H motif" evidence="2">
    <location>
        <begin position="39"/>
        <end position="58"/>
    </location>
</feature>
<evidence type="ECO:0000313" key="5">
    <source>
        <dbReference type="Proteomes" id="UP000291933"/>
    </source>
</evidence>
<dbReference type="InterPro" id="IPR036271">
    <property type="entry name" value="Tet_transcr_reg_TetR-rel_C_sf"/>
</dbReference>
<evidence type="ECO:0000313" key="4">
    <source>
        <dbReference type="EMBL" id="TBT94896.1"/>
    </source>
</evidence>
<dbReference type="SUPFAM" id="SSF48498">
    <property type="entry name" value="Tetracyclin repressor-like, C-terminal domain"/>
    <property type="match status" value="1"/>
</dbReference>
<organism evidence="4 5">
    <name type="scientific">Propioniciclava tarda</name>
    <dbReference type="NCBI Taxonomy" id="433330"/>
    <lineage>
        <taxon>Bacteria</taxon>
        <taxon>Bacillati</taxon>
        <taxon>Actinomycetota</taxon>
        <taxon>Actinomycetes</taxon>
        <taxon>Propionibacteriales</taxon>
        <taxon>Propionibacteriaceae</taxon>
        <taxon>Propioniciclava</taxon>
    </lineage>
</organism>
<evidence type="ECO:0000259" key="3">
    <source>
        <dbReference type="PROSITE" id="PS50977"/>
    </source>
</evidence>
<dbReference type="Pfam" id="PF00440">
    <property type="entry name" value="TetR_N"/>
    <property type="match status" value="1"/>
</dbReference>